<accession>A0A7T0LN55</accession>
<dbReference type="KEGG" id="arep:ID810_11770"/>
<dbReference type="InterPro" id="IPR027381">
    <property type="entry name" value="LytR/CpsA/Psr_C"/>
</dbReference>
<keyword evidence="4" id="KW-1185">Reference proteome</keyword>
<evidence type="ECO:0000313" key="3">
    <source>
        <dbReference type="EMBL" id="QPL06717.1"/>
    </source>
</evidence>
<dbReference type="Pfam" id="PF13399">
    <property type="entry name" value="LytR_C"/>
    <property type="match status" value="1"/>
</dbReference>
<sequence>MVLTTAACLAIWTGMVPAPFEPGFSSPSEEISPLVRVCPPADAVTTTVGALTTNVFNGTDTPGLAKGVADTLAEAGIGVTAVEDWHMGSYSGNVLLTTSEAGLANAYTLARAFTGDVSITLDKTQDPADTTVNVILGNAYQQGVLSAAEIAQLQADQPITAPDGCVAPDEASAGAGSTPST</sequence>
<gene>
    <name evidence="3" type="ORF">ID810_11770</name>
</gene>
<feature type="domain" description="LytR/CpsA/Psr regulator C-terminal" evidence="2">
    <location>
        <begin position="52"/>
        <end position="140"/>
    </location>
</feature>
<protein>
    <submittedName>
        <fullName evidence="3">LytR C-terminal domain-containing protein</fullName>
    </submittedName>
</protein>
<dbReference type="Gene3D" id="3.30.70.2390">
    <property type="match status" value="1"/>
</dbReference>
<dbReference type="EMBL" id="CP063989">
    <property type="protein sequence ID" value="QPL06717.1"/>
    <property type="molecule type" value="Genomic_DNA"/>
</dbReference>
<evidence type="ECO:0000256" key="1">
    <source>
        <dbReference type="SAM" id="MobiDB-lite"/>
    </source>
</evidence>
<evidence type="ECO:0000259" key="2">
    <source>
        <dbReference type="Pfam" id="PF13399"/>
    </source>
</evidence>
<evidence type="ECO:0000313" key="4">
    <source>
        <dbReference type="Proteomes" id="UP000594637"/>
    </source>
</evidence>
<name>A0A7T0LN55_9ACTO</name>
<feature type="region of interest" description="Disordered" evidence="1">
    <location>
        <begin position="160"/>
        <end position="181"/>
    </location>
</feature>
<dbReference type="Proteomes" id="UP000594637">
    <property type="component" value="Chromosome"/>
</dbReference>
<organism evidence="3 4">
    <name type="scientific">Actinomyces respiraculi</name>
    <dbReference type="NCBI Taxonomy" id="2744574"/>
    <lineage>
        <taxon>Bacteria</taxon>
        <taxon>Bacillati</taxon>
        <taxon>Actinomycetota</taxon>
        <taxon>Actinomycetes</taxon>
        <taxon>Actinomycetales</taxon>
        <taxon>Actinomycetaceae</taxon>
        <taxon>Actinomyces</taxon>
    </lineage>
</organism>
<dbReference type="AlphaFoldDB" id="A0A7T0LN55"/>
<reference evidence="3 4" key="1">
    <citation type="submission" date="2020-11" db="EMBL/GenBank/DDBJ databases">
        <title>Actinomyces sp. ZJ750.</title>
        <authorList>
            <person name="Zhou J."/>
        </authorList>
    </citation>
    <scope>NUCLEOTIDE SEQUENCE [LARGE SCALE GENOMIC DNA]</scope>
    <source>
        <strain evidence="3 4">ZJ750</strain>
    </source>
</reference>
<proteinExistence type="predicted"/>